<proteinExistence type="predicted"/>
<dbReference type="Gene3D" id="3.40.190.10">
    <property type="entry name" value="Periplasmic binding protein-like II"/>
    <property type="match status" value="1"/>
</dbReference>
<dbReference type="EMBL" id="JACSQL010000003">
    <property type="protein sequence ID" value="MBD7968372.1"/>
    <property type="molecule type" value="Genomic_DNA"/>
</dbReference>
<name>A0ABR8SXZ6_9BACL</name>
<sequence length="573" mass="65757">MKLHSQFLRLHGYYGAEPSVQITLDELALTLECTHRNALNIIRKMEANGWIEWRAQRGRGKRSELFFRVEPEEIAALTMIKAIDRHEMKKVMDDIKTYTNSTRLPERLQGWLMSYFGHHSKRNGVGEQWDILRLPLRQQIHELDPLRINLLAESFVSGHVFDGLLTSDPETGAILPHLAHDYEVSDDRKVWTFYLRKDVRFHHGKTLHAEDVLYTFNRLKRCNQPLLYHFVIQSIASVTAISSRCVEFTLHQANEYFPSFLCTTRAAIVPSDQDLEQQDPSQNSSTIYGTGPFRITEHNSSMCILEAFPDYFKTRPHLDVVEIIQVPWHIQDQDSELAETSNPLFPVLLGGSSTNYTGVTQALSQSLVRKLVTCNTEKDGPLQDPKIRKEVLSSISLSDTEHALEALNRSRDNHEDSGVPLILATIPQYRKDAAIIAYQLEKNGYNCNVKIVPVELFKGPVRMEADLILFSLLLDQDESLRRHDLYLTISSHVGQDLQKTILTRLLEIEHTKNPSNRLTKLINLELMLMEESILHILYDKPFETVVLPGVRGIKLGSQGWIDLRHVWFPASIR</sequence>
<dbReference type="PANTHER" id="PTHR30290:SF72">
    <property type="entry name" value="HTH-TYPE TRANSCRIPTIONAL REGULATOR SGRR"/>
    <property type="match status" value="1"/>
</dbReference>
<organism evidence="4 5">
    <name type="scientific">Paenibacillus gallinarum</name>
    <dbReference type="NCBI Taxonomy" id="2762232"/>
    <lineage>
        <taxon>Bacteria</taxon>
        <taxon>Bacillati</taxon>
        <taxon>Bacillota</taxon>
        <taxon>Bacilli</taxon>
        <taxon>Bacillales</taxon>
        <taxon>Paenibacillaceae</taxon>
        <taxon>Paenibacillus</taxon>
    </lineage>
</organism>
<comment type="caution">
    <text evidence="4">The sequence shown here is derived from an EMBL/GenBank/DDBJ whole genome shotgun (WGS) entry which is preliminary data.</text>
</comment>
<dbReference type="SUPFAM" id="SSF53850">
    <property type="entry name" value="Periplasmic binding protein-like II"/>
    <property type="match status" value="1"/>
</dbReference>
<dbReference type="InterPro" id="IPR025370">
    <property type="entry name" value="SgrR_HTH_N"/>
</dbReference>
<protein>
    <submittedName>
        <fullName evidence="4">SgrR family transcriptional regulator</fullName>
    </submittedName>
</protein>
<gene>
    <name evidence="4" type="ORF">H9647_09870</name>
</gene>
<dbReference type="Pfam" id="PF12793">
    <property type="entry name" value="SgrR_N"/>
    <property type="match status" value="1"/>
</dbReference>
<dbReference type="InterPro" id="IPR039424">
    <property type="entry name" value="SBP_5"/>
</dbReference>
<accession>A0ABR8SXZ6</accession>
<reference evidence="4 5" key="1">
    <citation type="submission" date="2020-08" db="EMBL/GenBank/DDBJ databases">
        <title>A Genomic Blueprint of the Chicken Gut Microbiome.</title>
        <authorList>
            <person name="Gilroy R."/>
            <person name="Ravi A."/>
            <person name="Getino M."/>
            <person name="Pursley I."/>
            <person name="Horton D.L."/>
            <person name="Alikhan N.-F."/>
            <person name="Baker D."/>
            <person name="Gharbi K."/>
            <person name="Hall N."/>
            <person name="Watson M."/>
            <person name="Adriaenssens E.M."/>
            <person name="Foster-Nyarko E."/>
            <person name="Jarju S."/>
            <person name="Secka A."/>
            <person name="Antonio M."/>
            <person name="Oren A."/>
            <person name="Chaudhuri R."/>
            <person name="La Ragione R.M."/>
            <person name="Hildebrand F."/>
            <person name="Pallen M.J."/>
        </authorList>
    </citation>
    <scope>NUCLEOTIDE SEQUENCE [LARGE SCALE GENOMIC DNA]</scope>
    <source>
        <strain evidence="4 5">Sa2BVA9</strain>
    </source>
</reference>
<dbReference type="RefSeq" id="WP_191799608.1">
    <property type="nucleotide sequence ID" value="NZ_JACSQL010000003.1"/>
</dbReference>
<evidence type="ECO:0000259" key="2">
    <source>
        <dbReference type="Pfam" id="PF00496"/>
    </source>
</evidence>
<dbReference type="Pfam" id="PF00496">
    <property type="entry name" value="SBP_bac_5"/>
    <property type="match status" value="1"/>
</dbReference>
<dbReference type="Proteomes" id="UP000608071">
    <property type="component" value="Unassembled WGS sequence"/>
</dbReference>
<evidence type="ECO:0000259" key="3">
    <source>
        <dbReference type="Pfam" id="PF12793"/>
    </source>
</evidence>
<feature type="domain" description="Transcriptional regulator SgrR N-terminal HTH" evidence="3">
    <location>
        <begin position="2"/>
        <end position="97"/>
    </location>
</feature>
<keyword evidence="5" id="KW-1185">Reference proteome</keyword>
<evidence type="ECO:0000256" key="1">
    <source>
        <dbReference type="ARBA" id="ARBA00023125"/>
    </source>
</evidence>
<feature type="domain" description="Solute-binding protein family 5" evidence="2">
    <location>
        <begin position="174"/>
        <end position="327"/>
    </location>
</feature>
<keyword evidence="1" id="KW-0238">DNA-binding</keyword>
<dbReference type="InterPro" id="IPR000914">
    <property type="entry name" value="SBP_5_dom"/>
</dbReference>
<evidence type="ECO:0000313" key="5">
    <source>
        <dbReference type="Proteomes" id="UP000608071"/>
    </source>
</evidence>
<evidence type="ECO:0000313" key="4">
    <source>
        <dbReference type="EMBL" id="MBD7968372.1"/>
    </source>
</evidence>
<dbReference type="PANTHER" id="PTHR30290">
    <property type="entry name" value="PERIPLASMIC BINDING COMPONENT OF ABC TRANSPORTER"/>
    <property type="match status" value="1"/>
</dbReference>